<evidence type="ECO:0000313" key="7">
    <source>
        <dbReference type="Proteomes" id="UP000032180"/>
    </source>
</evidence>
<dbReference type="eggNOG" id="KOG1192">
    <property type="taxonomic scope" value="Eukaryota"/>
</dbReference>
<evidence type="ECO:0000313" key="6">
    <source>
        <dbReference type="EnsemblPlants" id="LPERR01G23030.1"/>
    </source>
</evidence>
<dbReference type="HOGENOM" id="CLU_001724_0_1_1"/>
<name>A0A0D9V490_9ORYZ</name>
<dbReference type="PANTHER" id="PTHR11926:SF1320">
    <property type="entry name" value="GLYCOSYLTRANSFERASE"/>
    <property type="match status" value="1"/>
</dbReference>
<dbReference type="AlphaFoldDB" id="A0A0D9V490"/>
<dbReference type="InterPro" id="IPR002213">
    <property type="entry name" value="UDP_glucos_trans"/>
</dbReference>
<keyword evidence="7" id="KW-1185">Reference proteome</keyword>
<dbReference type="EC" id="2.4.1.-" evidence="5"/>
<dbReference type="Gene3D" id="3.40.50.2000">
    <property type="entry name" value="Glycogen Phosphorylase B"/>
    <property type="match status" value="2"/>
</dbReference>
<organism evidence="6 7">
    <name type="scientific">Leersia perrieri</name>
    <dbReference type="NCBI Taxonomy" id="77586"/>
    <lineage>
        <taxon>Eukaryota</taxon>
        <taxon>Viridiplantae</taxon>
        <taxon>Streptophyta</taxon>
        <taxon>Embryophyta</taxon>
        <taxon>Tracheophyta</taxon>
        <taxon>Spermatophyta</taxon>
        <taxon>Magnoliopsida</taxon>
        <taxon>Liliopsida</taxon>
        <taxon>Poales</taxon>
        <taxon>Poaceae</taxon>
        <taxon>BOP clade</taxon>
        <taxon>Oryzoideae</taxon>
        <taxon>Oryzeae</taxon>
        <taxon>Oryzinae</taxon>
        <taxon>Leersia</taxon>
    </lineage>
</organism>
<evidence type="ECO:0000256" key="5">
    <source>
        <dbReference type="RuleBase" id="RU362057"/>
    </source>
</evidence>
<dbReference type="PANTHER" id="PTHR11926">
    <property type="entry name" value="GLUCOSYL/GLUCURONOSYL TRANSFERASES"/>
    <property type="match status" value="1"/>
</dbReference>
<protein>
    <recommendedName>
        <fullName evidence="5">Glycosyltransferase</fullName>
        <ecNumber evidence="5">2.4.1.-</ecNumber>
    </recommendedName>
</protein>
<proteinExistence type="inferred from homology"/>
<keyword evidence="2 4" id="KW-0328">Glycosyltransferase</keyword>
<reference evidence="6" key="3">
    <citation type="submission" date="2015-04" db="UniProtKB">
        <authorList>
            <consortium name="EnsemblPlants"/>
        </authorList>
    </citation>
    <scope>IDENTIFICATION</scope>
</reference>
<reference evidence="6 7" key="1">
    <citation type="submission" date="2012-08" db="EMBL/GenBank/DDBJ databases">
        <title>Oryza genome evolution.</title>
        <authorList>
            <person name="Wing R.A."/>
        </authorList>
    </citation>
    <scope>NUCLEOTIDE SEQUENCE</scope>
</reference>
<keyword evidence="3 4" id="KW-0808">Transferase</keyword>
<dbReference type="GO" id="GO:0080044">
    <property type="term" value="F:quercetin 7-O-glucosyltransferase activity"/>
    <property type="evidence" value="ECO:0007669"/>
    <property type="project" value="TreeGrafter"/>
</dbReference>
<sequence length="459" mass="49625">MSQQTPASRSPPHVLLVSAPLQGHVNPLLSLGHRLASRGLLVTFTTAPHSGLKLNNLHNDDDGAAAIVVGRGTLRFERLRGGCLWSPDDPPYRVPDDMHRHLQDAGPAALEALIRRQADAGRPVSFVVVNAFAPWAAGVARDMGIPRAMLWTQSCAVLSLYYHHLHSLVPFPPTGADQDLPVNVPGLPALTVGELPALVYAHDEYVWREALVADLVSLHETLPWVLVNTFEELEHAAIDALRVHLPVVPVGPLLETDNGAAVQDDCTEWLDARPPRSVVFVAFGSLVVIGRDESAELAEGLASTGRPFLWVARDRDDNSRGIVPDESSAGESKVVAWCDQRRVLAHRAVGCFLTHCGWNSTTEALAAGVPVVAYPAWSDQITNAKLLADVYGVGVRLPVPPTRDEVRRCVDEVMSGTEAEAMRLRAREWRDKASAAVADGGSSDVLIRDFADALLSTQV</sequence>
<dbReference type="Gramene" id="LPERR01G23030.1">
    <property type="protein sequence ID" value="LPERR01G23030.1"/>
    <property type="gene ID" value="LPERR01G23030"/>
</dbReference>
<dbReference type="FunFam" id="3.40.50.2000:FF:000101">
    <property type="entry name" value="Glycosyltransferase"/>
    <property type="match status" value="1"/>
</dbReference>
<dbReference type="Pfam" id="PF00201">
    <property type="entry name" value="UDPGT"/>
    <property type="match status" value="1"/>
</dbReference>
<reference evidence="7" key="2">
    <citation type="submission" date="2013-12" db="EMBL/GenBank/DDBJ databases">
        <authorList>
            <person name="Yu Y."/>
            <person name="Lee S."/>
            <person name="de Baynast K."/>
            <person name="Wissotski M."/>
            <person name="Liu L."/>
            <person name="Talag J."/>
            <person name="Goicoechea J."/>
            <person name="Angelova A."/>
            <person name="Jetty R."/>
            <person name="Kudrna D."/>
            <person name="Golser W."/>
            <person name="Rivera L."/>
            <person name="Zhang J."/>
            <person name="Wing R."/>
        </authorList>
    </citation>
    <scope>NUCLEOTIDE SEQUENCE</scope>
</reference>
<dbReference type="EnsemblPlants" id="LPERR01G23030.1">
    <property type="protein sequence ID" value="LPERR01G23030.1"/>
    <property type="gene ID" value="LPERR01G23030"/>
</dbReference>
<dbReference type="InterPro" id="IPR035595">
    <property type="entry name" value="UDP_glycos_trans_CS"/>
</dbReference>
<evidence type="ECO:0000256" key="4">
    <source>
        <dbReference type="RuleBase" id="RU003718"/>
    </source>
</evidence>
<dbReference type="STRING" id="77586.A0A0D9V490"/>
<accession>A0A0D9V490</accession>
<dbReference type="SUPFAM" id="SSF53756">
    <property type="entry name" value="UDP-Glycosyltransferase/glycogen phosphorylase"/>
    <property type="match status" value="1"/>
</dbReference>
<comment type="similarity">
    <text evidence="1 4">Belongs to the UDP-glycosyltransferase family.</text>
</comment>
<dbReference type="CDD" id="cd03784">
    <property type="entry name" value="GT1_Gtf-like"/>
    <property type="match status" value="1"/>
</dbReference>
<dbReference type="PROSITE" id="PS00375">
    <property type="entry name" value="UDPGT"/>
    <property type="match status" value="1"/>
</dbReference>
<evidence type="ECO:0000256" key="3">
    <source>
        <dbReference type="ARBA" id="ARBA00022679"/>
    </source>
</evidence>
<dbReference type="GO" id="GO:0080043">
    <property type="term" value="F:quercetin 3-O-glucosyltransferase activity"/>
    <property type="evidence" value="ECO:0007669"/>
    <property type="project" value="TreeGrafter"/>
</dbReference>
<evidence type="ECO:0000256" key="1">
    <source>
        <dbReference type="ARBA" id="ARBA00009995"/>
    </source>
</evidence>
<evidence type="ECO:0000256" key="2">
    <source>
        <dbReference type="ARBA" id="ARBA00022676"/>
    </source>
</evidence>
<dbReference type="Proteomes" id="UP000032180">
    <property type="component" value="Chromosome 1"/>
</dbReference>